<organism evidence="2 3">
    <name type="scientific">Gallibacterium anatis</name>
    <dbReference type="NCBI Taxonomy" id="750"/>
    <lineage>
        <taxon>Bacteria</taxon>
        <taxon>Pseudomonadati</taxon>
        <taxon>Pseudomonadota</taxon>
        <taxon>Gammaproteobacteria</taxon>
        <taxon>Pasteurellales</taxon>
        <taxon>Pasteurellaceae</taxon>
        <taxon>Gallibacterium</taxon>
    </lineage>
</organism>
<reference evidence="2 3" key="1">
    <citation type="submission" date="2018-06" db="EMBL/GenBank/DDBJ databases">
        <authorList>
            <consortium name="Pathogen Informatics"/>
            <person name="Doyle S."/>
        </authorList>
    </citation>
    <scope>NUCLEOTIDE SEQUENCE [LARGE SCALE GENOMIC DNA]</scope>
    <source>
        <strain evidence="2 3">NCTC11413</strain>
    </source>
</reference>
<dbReference type="Pfam" id="PF02195">
    <property type="entry name" value="ParB_N"/>
    <property type="match status" value="1"/>
</dbReference>
<protein>
    <submittedName>
        <fullName evidence="2">ParB/RepB/Spo0J family partition protein</fullName>
    </submittedName>
</protein>
<dbReference type="AlphaFoldDB" id="A0A377H656"/>
<dbReference type="SUPFAM" id="SSF110849">
    <property type="entry name" value="ParB/Sulfiredoxin"/>
    <property type="match status" value="1"/>
</dbReference>
<dbReference type="InterPro" id="IPR003115">
    <property type="entry name" value="ParB_N"/>
</dbReference>
<dbReference type="EMBL" id="UGGZ01000001">
    <property type="protein sequence ID" value="STO37587.1"/>
    <property type="molecule type" value="Genomic_DNA"/>
</dbReference>
<feature type="domain" description="ParB-like N-terminal" evidence="1">
    <location>
        <begin position="9"/>
        <end position="94"/>
    </location>
</feature>
<dbReference type="GeneID" id="77263204"/>
<dbReference type="Proteomes" id="UP000254232">
    <property type="component" value="Unassembled WGS sequence"/>
</dbReference>
<dbReference type="CDD" id="cd16403">
    <property type="entry name" value="ParB_N_like_MT"/>
    <property type="match status" value="1"/>
</dbReference>
<evidence type="ECO:0000313" key="2">
    <source>
        <dbReference type="EMBL" id="STO37587.1"/>
    </source>
</evidence>
<dbReference type="PANTHER" id="PTHR33375">
    <property type="entry name" value="CHROMOSOME-PARTITIONING PROTEIN PARB-RELATED"/>
    <property type="match status" value="1"/>
</dbReference>
<dbReference type="GO" id="GO:0007059">
    <property type="term" value="P:chromosome segregation"/>
    <property type="evidence" value="ECO:0007669"/>
    <property type="project" value="TreeGrafter"/>
</dbReference>
<dbReference type="InterPro" id="IPR050336">
    <property type="entry name" value="Chromosome_partition/occlusion"/>
</dbReference>
<dbReference type="RefSeq" id="WP_018346248.1">
    <property type="nucleotide sequence ID" value="NZ_UGGZ01000001.1"/>
</dbReference>
<gene>
    <name evidence="2" type="ORF">NCTC11413_00700</name>
</gene>
<sequence>MKSTNLEIEYLDVGSLIPYVNNSRTHTDEQVKQICSSIKEFGFTNPLLIDEDGGIIAGHGRLLAAEKLGLKSVPTITLKGLTEAQRKAYVIADNQLALNAGWDIDVLRLEVETLQEMNFDLPLLGFEDKFLDELLNIDIEMPDLASGDKSAFQQKTFSLHDEQAAVVEEALTKAKHIPSIDTGLNDNSNGNAITYICEQWLKQNG</sequence>
<dbReference type="Gene3D" id="3.90.1530.10">
    <property type="entry name" value="Conserved hypothetical protein from pyrococcus furiosus pfu- 392566-001, ParB domain"/>
    <property type="match status" value="1"/>
</dbReference>
<evidence type="ECO:0000259" key="1">
    <source>
        <dbReference type="SMART" id="SM00470"/>
    </source>
</evidence>
<proteinExistence type="predicted"/>
<accession>A0A377H656</accession>
<evidence type="ECO:0000313" key="3">
    <source>
        <dbReference type="Proteomes" id="UP000254232"/>
    </source>
</evidence>
<dbReference type="GO" id="GO:0005694">
    <property type="term" value="C:chromosome"/>
    <property type="evidence" value="ECO:0007669"/>
    <property type="project" value="TreeGrafter"/>
</dbReference>
<name>A0A377H656_9PAST</name>
<dbReference type="SMART" id="SM00470">
    <property type="entry name" value="ParB"/>
    <property type="match status" value="1"/>
</dbReference>
<dbReference type="GO" id="GO:0045881">
    <property type="term" value="P:positive regulation of sporulation resulting in formation of a cellular spore"/>
    <property type="evidence" value="ECO:0007669"/>
    <property type="project" value="TreeGrafter"/>
</dbReference>
<dbReference type="PANTHER" id="PTHR33375:SF1">
    <property type="entry name" value="CHROMOSOME-PARTITIONING PROTEIN PARB-RELATED"/>
    <property type="match status" value="1"/>
</dbReference>
<dbReference type="InterPro" id="IPR036086">
    <property type="entry name" value="ParB/Sulfiredoxin_sf"/>
</dbReference>